<protein>
    <submittedName>
        <fullName evidence="5">HPr family phosphocarrier protein</fullName>
    </submittedName>
</protein>
<gene>
    <name evidence="5" type="ORF">INP51_08710</name>
</gene>
<keyword evidence="3" id="KW-0598">Phosphotransferase system</keyword>
<dbReference type="PANTHER" id="PTHR33705:SF2">
    <property type="entry name" value="PHOSPHOCARRIER PROTEIN NPR"/>
    <property type="match status" value="1"/>
</dbReference>
<evidence type="ECO:0000313" key="5">
    <source>
        <dbReference type="EMBL" id="QOV18136.1"/>
    </source>
</evidence>
<dbReference type="Proteomes" id="UP000593601">
    <property type="component" value="Chromosome"/>
</dbReference>
<dbReference type="RefSeq" id="WP_193734498.1">
    <property type="nucleotide sequence ID" value="NZ_CP063304.1"/>
</dbReference>
<dbReference type="PRINTS" id="PR00107">
    <property type="entry name" value="PHOSPHOCPHPR"/>
</dbReference>
<accession>A0A7M2RCX9</accession>
<dbReference type="Gene3D" id="3.30.1340.10">
    <property type="entry name" value="HPr-like"/>
    <property type="match status" value="1"/>
</dbReference>
<organism evidence="5 6">
    <name type="scientific">Blautia liquoris</name>
    <dbReference type="NCBI Taxonomy" id="2779518"/>
    <lineage>
        <taxon>Bacteria</taxon>
        <taxon>Bacillati</taxon>
        <taxon>Bacillota</taxon>
        <taxon>Clostridia</taxon>
        <taxon>Lachnospirales</taxon>
        <taxon>Lachnospiraceae</taxon>
        <taxon>Blautia</taxon>
    </lineage>
</organism>
<evidence type="ECO:0000256" key="1">
    <source>
        <dbReference type="ARBA" id="ARBA00004496"/>
    </source>
</evidence>
<dbReference type="KEGG" id="bliq:INP51_08710"/>
<sequence>MQSFQYVITDELGIHARPAGILAKEAKKYQSEIKIQKGEKEASATQLLKLMGLGIKCNDQVTVCVEGEDEESACEAMKIFFQENL</sequence>
<dbReference type="SUPFAM" id="SSF55594">
    <property type="entry name" value="HPr-like"/>
    <property type="match status" value="1"/>
</dbReference>
<dbReference type="EMBL" id="CP063304">
    <property type="protein sequence ID" value="QOV18136.1"/>
    <property type="molecule type" value="Genomic_DNA"/>
</dbReference>
<dbReference type="AlphaFoldDB" id="A0A7M2RCX9"/>
<name>A0A7M2RCX9_9FIRM</name>
<evidence type="ECO:0000256" key="2">
    <source>
        <dbReference type="ARBA" id="ARBA00022490"/>
    </source>
</evidence>
<proteinExistence type="predicted"/>
<dbReference type="PANTHER" id="PTHR33705">
    <property type="entry name" value="PHOSPHOCARRIER PROTEIN HPR"/>
    <property type="match status" value="1"/>
</dbReference>
<dbReference type="NCBIfam" id="TIGR01003">
    <property type="entry name" value="PTS_HPr_family"/>
    <property type="match status" value="1"/>
</dbReference>
<dbReference type="GO" id="GO:0009401">
    <property type="term" value="P:phosphoenolpyruvate-dependent sugar phosphotransferase system"/>
    <property type="evidence" value="ECO:0007669"/>
    <property type="project" value="UniProtKB-KW"/>
</dbReference>
<comment type="subcellular location">
    <subcellularLocation>
        <location evidence="1">Cytoplasm</location>
    </subcellularLocation>
</comment>
<evidence type="ECO:0000256" key="3">
    <source>
        <dbReference type="ARBA" id="ARBA00022683"/>
    </source>
</evidence>
<keyword evidence="6" id="KW-1185">Reference proteome</keyword>
<dbReference type="CDD" id="cd00367">
    <property type="entry name" value="PTS-HPr_like"/>
    <property type="match status" value="1"/>
</dbReference>
<dbReference type="InterPro" id="IPR035895">
    <property type="entry name" value="HPr-like_sf"/>
</dbReference>
<dbReference type="InterPro" id="IPR000032">
    <property type="entry name" value="HPr-like"/>
</dbReference>
<dbReference type="PROSITE" id="PS51350">
    <property type="entry name" value="PTS_HPR_DOM"/>
    <property type="match status" value="1"/>
</dbReference>
<feature type="domain" description="HPr" evidence="4">
    <location>
        <begin position="1"/>
        <end position="85"/>
    </location>
</feature>
<dbReference type="InterPro" id="IPR050399">
    <property type="entry name" value="HPr"/>
</dbReference>
<evidence type="ECO:0000259" key="4">
    <source>
        <dbReference type="PROSITE" id="PS51350"/>
    </source>
</evidence>
<dbReference type="GO" id="GO:0005737">
    <property type="term" value="C:cytoplasm"/>
    <property type="evidence" value="ECO:0007669"/>
    <property type="project" value="UniProtKB-SubCell"/>
</dbReference>
<keyword evidence="2" id="KW-0963">Cytoplasm</keyword>
<evidence type="ECO:0000313" key="6">
    <source>
        <dbReference type="Proteomes" id="UP000593601"/>
    </source>
</evidence>
<dbReference type="Pfam" id="PF00381">
    <property type="entry name" value="PTS-HPr"/>
    <property type="match status" value="1"/>
</dbReference>
<reference evidence="5 6" key="1">
    <citation type="submission" date="2020-10" db="EMBL/GenBank/DDBJ databases">
        <title>Blautia liquoris sp.nov., isolated from the mud in a fermentation cellar used for the production of Chinese strong-flavoured liquor.</title>
        <authorList>
            <person name="Lu L."/>
        </authorList>
    </citation>
    <scope>NUCLEOTIDE SEQUENCE [LARGE SCALE GENOMIC DNA]</scope>
    <source>
        <strain evidence="5 6">LZLJ-3</strain>
    </source>
</reference>